<evidence type="ECO:0000313" key="2">
    <source>
        <dbReference type="EMBL" id="GBP73456.1"/>
    </source>
</evidence>
<comment type="caution">
    <text evidence="2">The sequence shown here is derived from an EMBL/GenBank/DDBJ whole genome shotgun (WGS) entry which is preliminary data.</text>
</comment>
<reference evidence="2 3" key="1">
    <citation type="journal article" date="2019" name="Commun. Biol.">
        <title>The bagworm genome reveals a unique fibroin gene that provides high tensile strength.</title>
        <authorList>
            <person name="Kono N."/>
            <person name="Nakamura H."/>
            <person name="Ohtoshi R."/>
            <person name="Tomita M."/>
            <person name="Numata K."/>
            <person name="Arakawa K."/>
        </authorList>
    </citation>
    <scope>NUCLEOTIDE SEQUENCE [LARGE SCALE GENOMIC DNA]</scope>
</reference>
<dbReference type="EMBL" id="BGZK01001173">
    <property type="protein sequence ID" value="GBP73456.1"/>
    <property type="molecule type" value="Genomic_DNA"/>
</dbReference>
<proteinExistence type="predicted"/>
<gene>
    <name evidence="2" type="ORF">EVAR_56934_1</name>
</gene>
<feature type="region of interest" description="Disordered" evidence="1">
    <location>
        <begin position="39"/>
        <end position="79"/>
    </location>
</feature>
<name>A0A4C1YBJ2_EUMVA</name>
<protein>
    <submittedName>
        <fullName evidence="2">Uncharacterized protein</fullName>
    </submittedName>
</protein>
<evidence type="ECO:0000256" key="1">
    <source>
        <dbReference type="SAM" id="MobiDB-lite"/>
    </source>
</evidence>
<feature type="compositionally biased region" description="Basic and acidic residues" evidence="1">
    <location>
        <begin position="57"/>
        <end position="66"/>
    </location>
</feature>
<keyword evidence="3" id="KW-1185">Reference proteome</keyword>
<dbReference type="Proteomes" id="UP000299102">
    <property type="component" value="Unassembled WGS sequence"/>
</dbReference>
<evidence type="ECO:0000313" key="3">
    <source>
        <dbReference type="Proteomes" id="UP000299102"/>
    </source>
</evidence>
<organism evidence="2 3">
    <name type="scientific">Eumeta variegata</name>
    <name type="common">Bagworm moth</name>
    <name type="synonym">Eumeta japonica</name>
    <dbReference type="NCBI Taxonomy" id="151549"/>
    <lineage>
        <taxon>Eukaryota</taxon>
        <taxon>Metazoa</taxon>
        <taxon>Ecdysozoa</taxon>
        <taxon>Arthropoda</taxon>
        <taxon>Hexapoda</taxon>
        <taxon>Insecta</taxon>
        <taxon>Pterygota</taxon>
        <taxon>Neoptera</taxon>
        <taxon>Endopterygota</taxon>
        <taxon>Lepidoptera</taxon>
        <taxon>Glossata</taxon>
        <taxon>Ditrysia</taxon>
        <taxon>Tineoidea</taxon>
        <taxon>Psychidae</taxon>
        <taxon>Oiketicinae</taxon>
        <taxon>Eumeta</taxon>
    </lineage>
</organism>
<dbReference type="AlphaFoldDB" id="A0A4C1YBJ2"/>
<accession>A0A4C1YBJ2</accession>
<sequence>MKTSRGFRPRCEPVEGALERTNIMHTEICVDRLPAPRPPTAHHTHLPALGSCGTKELGPRARDLGPRKSRNSGPPDTWSGARGDYYAWNNLNGDNTSEWRLRSPWWQVPVAVPTCGTRYDTWSSRTINVYPRFDRPKGSINAATGCAGSLTGNTCFLAGTYGPPVTRVRRGPSSWGPPFGVQ</sequence>